<evidence type="ECO:0008006" key="3">
    <source>
        <dbReference type="Google" id="ProtNLM"/>
    </source>
</evidence>
<dbReference type="InterPro" id="IPR000238">
    <property type="entry name" value="RbfA"/>
</dbReference>
<name>A0A381SHQ2_9ZZZZ</name>
<evidence type="ECO:0000313" key="1">
    <source>
        <dbReference type="EMBL" id="SVA03585.1"/>
    </source>
</evidence>
<dbReference type="NCBIfam" id="TIGR00082">
    <property type="entry name" value="rbfA"/>
    <property type="match status" value="1"/>
</dbReference>
<organism evidence="1">
    <name type="scientific">marine metagenome</name>
    <dbReference type="NCBI Taxonomy" id="408172"/>
    <lineage>
        <taxon>unclassified sequences</taxon>
        <taxon>metagenomes</taxon>
        <taxon>ecological metagenomes</taxon>
    </lineage>
</organism>
<evidence type="ECO:0000313" key="2">
    <source>
        <dbReference type="EMBL" id="SVA30115.1"/>
    </source>
</evidence>
<dbReference type="InterPro" id="IPR023799">
    <property type="entry name" value="RbfA_dom_sf"/>
</dbReference>
<dbReference type="HAMAP" id="MF_00003">
    <property type="entry name" value="RbfA"/>
    <property type="match status" value="1"/>
</dbReference>
<dbReference type="InterPro" id="IPR015946">
    <property type="entry name" value="KH_dom-like_a/b"/>
</dbReference>
<dbReference type="GO" id="GO:0006364">
    <property type="term" value="P:rRNA processing"/>
    <property type="evidence" value="ECO:0007669"/>
    <property type="project" value="InterPro"/>
</dbReference>
<protein>
    <recommendedName>
        <fullName evidence="3">Ribosome-binding factor A</fullName>
    </recommendedName>
</protein>
<proteinExistence type="inferred from homology"/>
<accession>A0A381SHQ2</accession>
<dbReference type="Pfam" id="PF02033">
    <property type="entry name" value="RBFA"/>
    <property type="match status" value="1"/>
</dbReference>
<dbReference type="AlphaFoldDB" id="A0A381SHQ2"/>
<dbReference type="GO" id="GO:0005829">
    <property type="term" value="C:cytosol"/>
    <property type="evidence" value="ECO:0007669"/>
    <property type="project" value="TreeGrafter"/>
</dbReference>
<dbReference type="EMBL" id="UINC01006869">
    <property type="protein sequence ID" value="SVA30115.1"/>
    <property type="molecule type" value="Genomic_DNA"/>
</dbReference>
<dbReference type="PANTHER" id="PTHR33515">
    <property type="entry name" value="RIBOSOME-BINDING FACTOR A, CHLOROPLASTIC-RELATED"/>
    <property type="match status" value="1"/>
</dbReference>
<reference evidence="1" key="1">
    <citation type="submission" date="2018-05" db="EMBL/GenBank/DDBJ databases">
        <authorList>
            <person name="Lanie J.A."/>
            <person name="Ng W.-L."/>
            <person name="Kazmierczak K.M."/>
            <person name="Andrzejewski T.M."/>
            <person name="Davidsen T.M."/>
            <person name="Wayne K.J."/>
            <person name="Tettelin H."/>
            <person name="Glass J.I."/>
            <person name="Rusch D."/>
            <person name="Podicherti R."/>
            <person name="Tsui H.-C.T."/>
            <person name="Winkler M.E."/>
        </authorList>
    </citation>
    <scope>NUCLEOTIDE SEQUENCE</scope>
</reference>
<dbReference type="Gene3D" id="3.30.300.20">
    <property type="match status" value="1"/>
</dbReference>
<dbReference type="InterPro" id="IPR020053">
    <property type="entry name" value="Ribosome-bd_factorA_CS"/>
</dbReference>
<dbReference type="EMBL" id="UINC01003127">
    <property type="protein sequence ID" value="SVA03585.1"/>
    <property type="molecule type" value="Genomic_DNA"/>
</dbReference>
<sequence>MQELPYKRTDRVGQQIREILGQIALKHIDLSHLGFITFTGVNVSPDLRSAKVFYSVLDPKYPKDELQAAMNDLRKAFRKYIGPELKIKNIPKLKFYFDESQEYSEKIDKLLKNLKSNT</sequence>
<dbReference type="PROSITE" id="PS01319">
    <property type="entry name" value="RBFA"/>
    <property type="match status" value="1"/>
</dbReference>
<dbReference type="SUPFAM" id="SSF89919">
    <property type="entry name" value="Ribosome-binding factor A, RbfA"/>
    <property type="match status" value="1"/>
</dbReference>
<dbReference type="PANTHER" id="PTHR33515:SF1">
    <property type="entry name" value="RIBOSOME-BINDING FACTOR A, CHLOROPLASTIC-RELATED"/>
    <property type="match status" value="1"/>
</dbReference>
<dbReference type="GO" id="GO:0043024">
    <property type="term" value="F:ribosomal small subunit binding"/>
    <property type="evidence" value="ECO:0007669"/>
    <property type="project" value="TreeGrafter"/>
</dbReference>
<gene>
    <name evidence="1" type="ORF">METZ01_LOCUS56439</name>
    <name evidence="2" type="ORF">METZ01_LOCUS82969</name>
</gene>